<dbReference type="SUPFAM" id="SSF49899">
    <property type="entry name" value="Concanavalin A-like lectins/glucanases"/>
    <property type="match status" value="3"/>
</dbReference>
<evidence type="ECO:0000313" key="9">
    <source>
        <dbReference type="Proteomes" id="UP000619260"/>
    </source>
</evidence>
<name>A0A8J3YJH9_9ACTN</name>
<evidence type="ECO:0000256" key="1">
    <source>
        <dbReference type="ARBA" id="ARBA00004138"/>
    </source>
</evidence>
<evidence type="ECO:0000259" key="7">
    <source>
        <dbReference type="Pfam" id="PF22544"/>
    </source>
</evidence>
<dbReference type="InterPro" id="IPR053879">
    <property type="entry name" value="HYDIN_VesB_CFA65-like_Ig"/>
</dbReference>
<dbReference type="NCBIfam" id="NF012200">
    <property type="entry name" value="choice_anch_D"/>
    <property type="match status" value="3"/>
</dbReference>
<comment type="subcellular location">
    <subcellularLocation>
        <location evidence="1">Cell projection</location>
        <location evidence="1">Cilium</location>
    </subcellularLocation>
    <subcellularLocation>
        <location evidence="2">Cytoplasm</location>
    </subcellularLocation>
</comment>
<gene>
    <name evidence="8" type="ORF">Val02_33450</name>
</gene>
<protein>
    <recommendedName>
        <fullName evidence="7">HYDIN/VesB/CFA65-like Ig-like domain-containing protein</fullName>
    </recommendedName>
</protein>
<keyword evidence="5" id="KW-0966">Cell projection</keyword>
<dbReference type="SMART" id="SM00564">
    <property type="entry name" value="PQQ"/>
    <property type="match status" value="2"/>
</dbReference>
<organism evidence="8 9">
    <name type="scientific">Virgisporangium aliadipatigenens</name>
    <dbReference type="NCBI Taxonomy" id="741659"/>
    <lineage>
        <taxon>Bacteria</taxon>
        <taxon>Bacillati</taxon>
        <taxon>Actinomycetota</taxon>
        <taxon>Actinomycetes</taxon>
        <taxon>Micromonosporales</taxon>
        <taxon>Micromonosporaceae</taxon>
        <taxon>Virgisporangium</taxon>
    </lineage>
</organism>
<comment type="caution">
    <text evidence="8">The sequence shown here is derived from an EMBL/GenBank/DDBJ whole genome shotgun (WGS) entry which is preliminary data.</text>
</comment>
<dbReference type="InterPro" id="IPR015943">
    <property type="entry name" value="WD40/YVTN_repeat-like_dom_sf"/>
</dbReference>
<dbReference type="SUPFAM" id="SSF50998">
    <property type="entry name" value="Quinoprotein alcohol dehydrogenase-like"/>
    <property type="match status" value="1"/>
</dbReference>
<dbReference type="Proteomes" id="UP000619260">
    <property type="component" value="Unassembled WGS sequence"/>
</dbReference>
<dbReference type="Gene3D" id="2.60.120.200">
    <property type="match status" value="3"/>
</dbReference>
<dbReference type="InterPro" id="IPR018391">
    <property type="entry name" value="PQQ_b-propeller_rpt"/>
</dbReference>
<dbReference type="Pfam" id="PF22544">
    <property type="entry name" value="HYDIN_VesB_CFA65-like_Ig"/>
    <property type="match status" value="2"/>
</dbReference>
<dbReference type="GO" id="GO:0005975">
    <property type="term" value="P:carbohydrate metabolic process"/>
    <property type="evidence" value="ECO:0007669"/>
    <property type="project" value="UniProtKB-ARBA"/>
</dbReference>
<feature type="domain" description="HYDIN/VesB/CFA65-like Ig-like" evidence="7">
    <location>
        <begin position="734"/>
        <end position="833"/>
    </location>
</feature>
<dbReference type="InterPro" id="IPR051136">
    <property type="entry name" value="Intracellular_Lectin-GPT"/>
</dbReference>
<reference evidence="8" key="1">
    <citation type="submission" date="2021-01" db="EMBL/GenBank/DDBJ databases">
        <title>Whole genome shotgun sequence of Virgisporangium aliadipatigenens NBRC 105644.</title>
        <authorList>
            <person name="Komaki H."/>
            <person name="Tamura T."/>
        </authorList>
    </citation>
    <scope>NUCLEOTIDE SEQUENCE</scope>
    <source>
        <strain evidence="8">NBRC 105644</strain>
    </source>
</reference>
<dbReference type="RefSeq" id="WP_203899978.1">
    <property type="nucleotide sequence ID" value="NZ_BOPF01000010.1"/>
</dbReference>
<dbReference type="PANTHER" id="PTHR12223">
    <property type="entry name" value="VESICULAR MANNOSE-BINDING LECTIN"/>
    <property type="match status" value="1"/>
</dbReference>
<evidence type="ECO:0000313" key="8">
    <source>
        <dbReference type="EMBL" id="GIJ46459.1"/>
    </source>
</evidence>
<keyword evidence="3" id="KW-0963">Cytoplasm</keyword>
<dbReference type="GO" id="GO:0005737">
    <property type="term" value="C:cytoplasm"/>
    <property type="evidence" value="ECO:0007669"/>
    <property type="project" value="UniProtKB-SubCell"/>
</dbReference>
<evidence type="ECO:0000256" key="5">
    <source>
        <dbReference type="ARBA" id="ARBA00023273"/>
    </source>
</evidence>
<feature type="chain" id="PRO_5035236326" description="HYDIN/VesB/CFA65-like Ig-like domain-containing protein" evidence="6">
    <location>
        <begin position="34"/>
        <end position="1436"/>
    </location>
</feature>
<keyword evidence="9" id="KW-1185">Reference proteome</keyword>
<dbReference type="InterPro" id="IPR013783">
    <property type="entry name" value="Ig-like_fold"/>
</dbReference>
<evidence type="ECO:0000256" key="2">
    <source>
        <dbReference type="ARBA" id="ARBA00004496"/>
    </source>
</evidence>
<keyword evidence="4" id="KW-0969">Cilium</keyword>
<dbReference type="Gene3D" id="2.60.40.10">
    <property type="entry name" value="Immunoglobulins"/>
    <property type="match status" value="3"/>
</dbReference>
<dbReference type="InterPro" id="IPR013320">
    <property type="entry name" value="ConA-like_dom_sf"/>
</dbReference>
<feature type="domain" description="HYDIN/VesB/CFA65-like Ig-like" evidence="7">
    <location>
        <begin position="635"/>
        <end position="720"/>
    </location>
</feature>
<evidence type="ECO:0000256" key="4">
    <source>
        <dbReference type="ARBA" id="ARBA00023069"/>
    </source>
</evidence>
<accession>A0A8J3YJH9</accession>
<evidence type="ECO:0000256" key="3">
    <source>
        <dbReference type="ARBA" id="ARBA00022490"/>
    </source>
</evidence>
<sequence>MPSTKLRTFCGRGLLTLALAAGAIAVTPTAAPADVYTNAQDDLRTGWDRAEPGLTPSTVTGSNFGQLFATHLDGQVYAQPIVVGNTVLVGTENDKVYGLDATTGAVKWSRDFGPPWPASAIGCADLTPNLGNTATGVYDPATQTYYVSTKVNDGPDLLHPNWYLHALDAQTGAERTGWPVLIAGTPPNDPNHPFNGKDVNQRPGLLLMNGAVYLAFGSQCGYGLYNGWVVGVNTTTRDQDVWATQTGPSDQGAGIWQGGGGIVSDGAGRMFVSTGNGVVPPVGPGNAPPATLGEAVVRLGVGADGTISAQDFFSPSNAPTLNTNFQDLGSGGPVGLPGEFFGTAATPNLMVVMGKDGRLFVLNRDDLGGRSQGAGGTDKVVQTLGPYSGMWGRPAVYGGQGGYVYAVQNANTMLAFRYGLDGQGKPAFSLAGNTAEIFGYTSGSPIVTSDGTTPGSATVWVVQVAGPNGADGKLCAYDAIPSNNRVNLLRCFPIGTATKFSTPASSNGRVYVGTRDGYLYGFGQPTTSPLSGVQTTFGNVTVGTTGTAKITATATRTVTVNSVTNTGPFTVNGTQPALPVTLTAGQKITVDATFSPTAPGSVTGTLNFGVTHAGVPETVGFGLHGNGIRAGFTASPPQLDFGDIAVGSSKTLTTSFTNTGTSDATVTAAGSPAAPFSVSGLPATGAVVAPGQSVTVAVTFSPTTAEAKSAELSLSSVDGAATVPLNGRGVTGNPELTVSPGSLSFGEVPLGAAATRTLRFTNTGNINLTITKAGAPTAPFVVDSPLPEGTVISPDQYVEVQIRFQPGSLGNVTGDYLITADDGHGPRHISMSGTGVASRSGSALPSVGNGAWFANGSAQINANDIVLTPADRAKAGSVIFSTPLATNGLSASFTADIGGGSGGDGMTLSLLDPSATTQYSLGGGGSALGFGALKGIAVTLDTYQSTGDPSANFVGIAHSVGSDLVYLQTTTNVPALRGTSRAVRVTVVNNVLTVWVDGVQRIQRTVTLPPTVRVGLTAGTGGAYDRHAVRDVQLSSGATVAPKPGKQWHLGGSATMDGANLVLTPAQQEKAGAAFWSDAVQTDGLAASFTTSMGGGNGADGMTFSLLDPAAGGPARVGPAGGGLGVAGLGGVSVAFVSYPQAGVIESYNWVGIATHAPNGNLVWLATNTSASVPELRQGNHNAIVRVTGKTVSLTVDGIPLLSAEVPSLTRTAYAGFSGGTGGFFDHHTVSNVTILPGAPVVPVPPQQAWTYNGSTTASGNRIQLTPATVGATGTAIYGTPVPTGRLYAEFTTEIGGGSGADGMTFMLLDPARTNANALGQGGGGLGYAGLPGVAVTFVTFAQQGDPSSNFVGVATGGTPGALQYAARSTNVPNLRAGTHHVEVFVDAAGTLKVKIDSVQVIEVAVPVPANALLGFSGSCGGVTDVHAVKDLHISY</sequence>
<dbReference type="EMBL" id="BOPF01000010">
    <property type="protein sequence ID" value="GIJ46459.1"/>
    <property type="molecule type" value="Genomic_DNA"/>
</dbReference>
<proteinExistence type="predicted"/>
<feature type="signal peptide" evidence="6">
    <location>
        <begin position="1"/>
        <end position="33"/>
    </location>
</feature>
<keyword evidence="6" id="KW-0732">Signal</keyword>
<dbReference type="Gene3D" id="2.130.10.10">
    <property type="entry name" value="YVTN repeat-like/Quinoprotein amine dehydrogenase"/>
    <property type="match status" value="1"/>
</dbReference>
<dbReference type="InterPro" id="IPR011047">
    <property type="entry name" value="Quinoprotein_ADH-like_sf"/>
</dbReference>
<evidence type="ECO:0000256" key="6">
    <source>
        <dbReference type="SAM" id="SignalP"/>
    </source>
</evidence>